<keyword evidence="6 7" id="KW-0472">Membrane</keyword>
<evidence type="ECO:0000256" key="7">
    <source>
        <dbReference type="SAM" id="Phobius"/>
    </source>
</evidence>
<feature type="transmembrane region" description="Helical" evidence="7">
    <location>
        <begin position="185"/>
        <end position="207"/>
    </location>
</feature>
<dbReference type="Pfam" id="PF01312">
    <property type="entry name" value="Bac_export_2"/>
    <property type="match status" value="1"/>
</dbReference>
<feature type="transmembrane region" description="Helical" evidence="7">
    <location>
        <begin position="37"/>
        <end position="61"/>
    </location>
</feature>
<dbReference type="AlphaFoldDB" id="D2TZS1"/>
<dbReference type="InterPro" id="IPR006307">
    <property type="entry name" value="BsaZ-like"/>
</dbReference>
<dbReference type="InterPro" id="IPR006135">
    <property type="entry name" value="T3SS_substrate_exporter"/>
</dbReference>
<dbReference type="Gene3D" id="3.40.1690.10">
    <property type="entry name" value="secretion proteins EscU"/>
    <property type="match status" value="1"/>
</dbReference>
<keyword evidence="5 7" id="KW-1133">Transmembrane helix</keyword>
<keyword evidence="3" id="KW-1003">Cell membrane</keyword>
<keyword evidence="4 7" id="KW-0812">Transmembrane</keyword>
<dbReference type="PANTHER" id="PTHR30531:SF6">
    <property type="entry name" value="SECRETION SYSTEM APPARATUS PROTEIN SSAU"/>
    <property type="match status" value="1"/>
</dbReference>
<evidence type="ECO:0000256" key="6">
    <source>
        <dbReference type="ARBA" id="ARBA00023136"/>
    </source>
</evidence>
<evidence type="ECO:0000256" key="5">
    <source>
        <dbReference type="ARBA" id="ARBA00022989"/>
    </source>
</evidence>
<sequence length="352" mass="40187">MILMAEKTEKPTQKRMNEARKKGQVIKSNEIVTVLKMAVILGYLIVEGHALFNAIGELIILTVRSLSLPIDVAAKTIIGSFIMLLLRFMVGLVVVLIVTICLSCIVQTGPIWAHKSLAFSFNKMNIIKNAKQIFSMKNLFEFGKNILKVIVLTLVFYYLLDYYVNLFQYLPTCGIDCGVMVTFTLIQWLWGGFLVCYIVFAIADYGFQYYHVMKELKMSKEDTKREFKDTEGNPQIKQKRREIQREITSNSVVANVRKSTVIIRNPTHIVVCLYYQPGITPLPQVVEKFQDNMALHIVKLAEKAGIPMVENILLARALFQQVETGQMIPESLFEPVAELLRLVMDLRYDSDD</sequence>
<dbReference type="SUPFAM" id="SSF160544">
    <property type="entry name" value="EscU C-terminal domain-like"/>
    <property type="match status" value="1"/>
</dbReference>
<evidence type="ECO:0000256" key="1">
    <source>
        <dbReference type="ARBA" id="ARBA00004651"/>
    </source>
</evidence>
<evidence type="ECO:0000256" key="3">
    <source>
        <dbReference type="ARBA" id="ARBA00022475"/>
    </source>
</evidence>
<dbReference type="NCBIfam" id="NF009364">
    <property type="entry name" value="PRK12721.1"/>
    <property type="match status" value="1"/>
</dbReference>
<dbReference type="InterPro" id="IPR029025">
    <property type="entry name" value="T3SS_substrate_exporter_C"/>
</dbReference>
<accession>D2TZS1</accession>
<dbReference type="PANTHER" id="PTHR30531">
    <property type="entry name" value="FLAGELLAR BIOSYNTHETIC PROTEIN FLHB"/>
    <property type="match status" value="1"/>
</dbReference>
<reference evidence="8" key="1">
    <citation type="journal article" date="2010" name="Insect Mol. Biol.">
        <title>The draft genome sequence of Arsenophonus nasoniae, son-killer bacterium of Nasonia vitripennis, reveals genes associated with virulence and symbiosis.</title>
        <authorList>
            <person name="Wilkes T."/>
            <person name="Darby A.C."/>
            <person name="Choi J."/>
            <person name="Colborne J.K."/>
            <person name="Werren J.H."/>
            <person name="Hurst G.D.D."/>
        </authorList>
    </citation>
    <scope>NUCLEOTIDE SEQUENCE</scope>
</reference>
<dbReference type="GO" id="GO:0005886">
    <property type="term" value="C:plasma membrane"/>
    <property type="evidence" value="ECO:0007669"/>
    <property type="project" value="UniProtKB-SubCell"/>
</dbReference>
<protein>
    <submittedName>
        <fullName evidence="8">Type III secretion inner membrane protein YscU,SpaS,EscU,HrcU,SsaU</fullName>
    </submittedName>
</protein>
<feature type="transmembrane region" description="Helical" evidence="7">
    <location>
        <begin position="146"/>
        <end position="165"/>
    </location>
</feature>
<dbReference type="EMBL" id="FN545195">
    <property type="protein sequence ID" value="CBA73289.1"/>
    <property type="molecule type" value="Genomic_DNA"/>
</dbReference>
<gene>
    <name evidence="8" type="primary">yscU</name>
    <name evidence="8" type="ORF">ARN_17010</name>
</gene>
<evidence type="ECO:0000256" key="2">
    <source>
        <dbReference type="ARBA" id="ARBA00010690"/>
    </source>
</evidence>
<dbReference type="GO" id="GO:0009306">
    <property type="term" value="P:protein secretion"/>
    <property type="evidence" value="ECO:0007669"/>
    <property type="project" value="InterPro"/>
</dbReference>
<dbReference type="NCBIfam" id="TIGR01404">
    <property type="entry name" value="FlhB_rel_III"/>
    <property type="match status" value="1"/>
</dbReference>
<comment type="similarity">
    <text evidence="2">Belongs to the type III secretion exporter family.</text>
</comment>
<proteinExistence type="inferred from homology"/>
<organism evidence="8">
    <name type="scientific">Arsenophonus nasoniae</name>
    <name type="common">son-killer infecting Nasonia vitripennis</name>
    <dbReference type="NCBI Taxonomy" id="638"/>
    <lineage>
        <taxon>Bacteria</taxon>
        <taxon>Pseudomonadati</taxon>
        <taxon>Pseudomonadota</taxon>
        <taxon>Gammaproteobacteria</taxon>
        <taxon>Enterobacterales</taxon>
        <taxon>Morganellaceae</taxon>
        <taxon>Arsenophonus</taxon>
    </lineage>
</organism>
<evidence type="ECO:0000313" key="8">
    <source>
        <dbReference type="EMBL" id="CBA73289.1"/>
    </source>
</evidence>
<name>D2TZS1_9GAMM</name>
<comment type="subcellular location">
    <subcellularLocation>
        <location evidence="1">Cell membrane</location>
        <topology evidence="1">Multi-pass membrane protein</topology>
    </subcellularLocation>
</comment>
<evidence type="ECO:0000256" key="4">
    <source>
        <dbReference type="ARBA" id="ARBA00022692"/>
    </source>
</evidence>
<feature type="transmembrane region" description="Helical" evidence="7">
    <location>
        <begin position="81"/>
        <end position="106"/>
    </location>
</feature>
<dbReference type="PRINTS" id="PR00950">
    <property type="entry name" value="TYPE3IMSPROT"/>
</dbReference>